<feature type="compositionally biased region" description="Acidic residues" evidence="1">
    <location>
        <begin position="73"/>
        <end position="104"/>
    </location>
</feature>
<feature type="compositionally biased region" description="Basic residues" evidence="1">
    <location>
        <begin position="49"/>
        <end position="61"/>
    </location>
</feature>
<dbReference type="PANTHER" id="PTHR33157">
    <property type="entry name" value="AUTONOMOUS TRANSPOSABLE ELEMENT EN-1 MOSAIC PROTEIN-RELATED"/>
    <property type="match status" value="1"/>
</dbReference>
<name>A0A3L6SUY5_PANMI</name>
<evidence type="ECO:0000313" key="2">
    <source>
        <dbReference type="EMBL" id="RLN27641.1"/>
    </source>
</evidence>
<dbReference type="PANTHER" id="PTHR33157:SF12">
    <property type="entry name" value="TRANSPOSASE TNP1_EN_SPM-LIKE DOMAIN-CONTAINING PROTEIN"/>
    <property type="match status" value="1"/>
</dbReference>
<sequence>MVGRDRGIMRSLTDVIGRVSGRAESPRTTRERRGRRASSAVAEDSGMARGRRGKRVTRRRSPSPVATSSSSEEKEEEREEQEEEQENQAKEVEDEEEAEEEVGAEEGTTPVVWLRGPSRLPERPIPFERRLIIRPDGKRNFVMIALGAHSRIPNGILGLLCKLHFPGAMQISGRLQLAYSWDHYIACADAPSWEGRIFPNRVQRVLNELWDFYRCEEGMLPTALEVANKACYKLVADMHHETRIQAVITYKARYEQVKVKKEDKWQVPPWWIAKDT</sequence>
<dbReference type="Proteomes" id="UP000275267">
    <property type="component" value="Unassembled WGS sequence"/>
</dbReference>
<keyword evidence="3" id="KW-1185">Reference proteome</keyword>
<dbReference type="OrthoDB" id="690142at2759"/>
<evidence type="ECO:0000313" key="3">
    <source>
        <dbReference type="Proteomes" id="UP000275267"/>
    </source>
</evidence>
<organism evidence="2 3">
    <name type="scientific">Panicum miliaceum</name>
    <name type="common">Proso millet</name>
    <name type="synonym">Broomcorn millet</name>
    <dbReference type="NCBI Taxonomy" id="4540"/>
    <lineage>
        <taxon>Eukaryota</taxon>
        <taxon>Viridiplantae</taxon>
        <taxon>Streptophyta</taxon>
        <taxon>Embryophyta</taxon>
        <taxon>Tracheophyta</taxon>
        <taxon>Spermatophyta</taxon>
        <taxon>Magnoliopsida</taxon>
        <taxon>Liliopsida</taxon>
        <taxon>Poales</taxon>
        <taxon>Poaceae</taxon>
        <taxon>PACMAD clade</taxon>
        <taxon>Panicoideae</taxon>
        <taxon>Panicodae</taxon>
        <taxon>Paniceae</taxon>
        <taxon>Panicinae</taxon>
        <taxon>Panicum</taxon>
        <taxon>Panicum sect. Panicum</taxon>
    </lineage>
</organism>
<accession>A0A3L6SUY5</accession>
<gene>
    <name evidence="2" type="ORF">C2845_PM05G20130</name>
</gene>
<dbReference type="GO" id="GO:0032196">
    <property type="term" value="P:transposition"/>
    <property type="evidence" value="ECO:0007669"/>
    <property type="project" value="InterPro"/>
</dbReference>
<comment type="caution">
    <text evidence="2">The sequence shown here is derived from an EMBL/GenBank/DDBJ whole genome shotgun (WGS) entry which is preliminary data.</text>
</comment>
<protein>
    <submittedName>
        <fullName evidence="2">Uncharacterized protein</fullName>
    </submittedName>
</protein>
<dbReference type="EMBL" id="PQIB02000003">
    <property type="protein sequence ID" value="RLN27641.1"/>
    <property type="molecule type" value="Genomic_DNA"/>
</dbReference>
<dbReference type="AlphaFoldDB" id="A0A3L6SUY5"/>
<feature type="region of interest" description="Disordered" evidence="1">
    <location>
        <begin position="1"/>
        <end position="117"/>
    </location>
</feature>
<evidence type="ECO:0000256" key="1">
    <source>
        <dbReference type="SAM" id="MobiDB-lite"/>
    </source>
</evidence>
<reference evidence="3" key="1">
    <citation type="journal article" date="2019" name="Nat. Commun.">
        <title>The genome of broomcorn millet.</title>
        <authorList>
            <person name="Zou C."/>
            <person name="Miki D."/>
            <person name="Li D."/>
            <person name="Tang Q."/>
            <person name="Xiao L."/>
            <person name="Rajput S."/>
            <person name="Deng P."/>
            <person name="Jia W."/>
            <person name="Huang R."/>
            <person name="Zhang M."/>
            <person name="Sun Y."/>
            <person name="Hu J."/>
            <person name="Fu X."/>
            <person name="Schnable P.S."/>
            <person name="Li F."/>
            <person name="Zhang H."/>
            <person name="Feng B."/>
            <person name="Zhu X."/>
            <person name="Liu R."/>
            <person name="Schnable J.C."/>
            <person name="Zhu J.-K."/>
            <person name="Zhang H."/>
        </authorList>
    </citation>
    <scope>NUCLEOTIDE SEQUENCE [LARGE SCALE GENOMIC DNA]</scope>
</reference>
<dbReference type="InterPro" id="IPR039266">
    <property type="entry name" value="EN-1/SPM"/>
</dbReference>
<proteinExistence type="predicted"/>